<dbReference type="EMBL" id="JAVFHQ010000016">
    <property type="protein sequence ID" value="KAK4546052.1"/>
    <property type="molecule type" value="Genomic_DNA"/>
</dbReference>
<protein>
    <submittedName>
        <fullName evidence="2">Uncharacterized protein</fullName>
    </submittedName>
</protein>
<feature type="region of interest" description="Disordered" evidence="1">
    <location>
        <begin position="28"/>
        <end position="112"/>
    </location>
</feature>
<evidence type="ECO:0000256" key="1">
    <source>
        <dbReference type="SAM" id="MobiDB-lite"/>
    </source>
</evidence>
<feature type="compositionally biased region" description="Polar residues" evidence="1">
    <location>
        <begin position="31"/>
        <end position="40"/>
    </location>
</feature>
<comment type="caution">
    <text evidence="2">The sequence shown here is derived from an EMBL/GenBank/DDBJ whole genome shotgun (WGS) entry which is preliminary data.</text>
</comment>
<accession>A0AAV9JKP8</accession>
<dbReference type="Proteomes" id="UP001324427">
    <property type="component" value="Unassembled WGS sequence"/>
</dbReference>
<feature type="compositionally biased region" description="Acidic residues" evidence="1">
    <location>
        <begin position="62"/>
        <end position="96"/>
    </location>
</feature>
<feature type="compositionally biased region" description="Basic and acidic residues" evidence="1">
    <location>
        <begin position="422"/>
        <end position="435"/>
    </location>
</feature>
<evidence type="ECO:0000313" key="3">
    <source>
        <dbReference type="Proteomes" id="UP001324427"/>
    </source>
</evidence>
<organism evidence="2 3">
    <name type="scientific">Oleoguttula mirabilis</name>
    <dbReference type="NCBI Taxonomy" id="1507867"/>
    <lineage>
        <taxon>Eukaryota</taxon>
        <taxon>Fungi</taxon>
        <taxon>Dikarya</taxon>
        <taxon>Ascomycota</taxon>
        <taxon>Pezizomycotina</taxon>
        <taxon>Dothideomycetes</taxon>
        <taxon>Dothideomycetidae</taxon>
        <taxon>Mycosphaerellales</taxon>
        <taxon>Teratosphaeriaceae</taxon>
        <taxon>Oleoguttula</taxon>
    </lineage>
</organism>
<dbReference type="AlphaFoldDB" id="A0AAV9JKP8"/>
<gene>
    <name evidence="2" type="ORF">LTR36_002189</name>
</gene>
<keyword evidence="3" id="KW-1185">Reference proteome</keyword>
<proteinExistence type="predicted"/>
<reference evidence="2 3" key="1">
    <citation type="submission" date="2021-11" db="EMBL/GenBank/DDBJ databases">
        <title>Black yeast isolated from Biological Soil Crust.</title>
        <authorList>
            <person name="Kurbessoian T."/>
        </authorList>
    </citation>
    <scope>NUCLEOTIDE SEQUENCE [LARGE SCALE GENOMIC DNA]</scope>
    <source>
        <strain evidence="2 3">CCFEE 5522</strain>
    </source>
</reference>
<feature type="region of interest" description="Disordered" evidence="1">
    <location>
        <begin position="422"/>
        <end position="441"/>
    </location>
</feature>
<evidence type="ECO:0000313" key="2">
    <source>
        <dbReference type="EMBL" id="KAK4546052.1"/>
    </source>
</evidence>
<name>A0AAV9JKP8_9PEZI</name>
<sequence length="441" mass="48798">MVEERPIKYITKEARQEWADRQRAMLPVSGTRDQQGSGSDQHAVMSAETDAVVRPPGWAWTDLEDEEDEEEEEQEQGCELSDDVSDDTDFASDDETPPTCRAKTKPEHKAQMLVSRSLSISQALSSGGLRPRAKQGLLNQRPLQDVTPALQLLLGSTSIYCDSRTLVDKVLGTIKLRSEKHSGMELRGRTFSLFRIDYDPTVSGITGVRSRLEAVIASKDRVLETEYLLRPLLLWNPAVFPEIARKQLERCKDGREGGRDFVGWQVTMQSRRGDAKRYQSSWLHHWEAYNDIKPITSDKREAVVAAVVASCRSRCQKVCPESLLLHDLTVLAQRTAEEGAGMAEANHAREWSLVNATGAFGAKVLACFDGQGCPSEQCEDLIERCLYGFKIFNRAAVYGVDHAGGGNLAHVGHIGLATSGRRPEQDGLLGSEKRSAGQCAI</sequence>